<evidence type="ECO:0000259" key="2">
    <source>
        <dbReference type="PROSITE" id="PS00662"/>
    </source>
</evidence>
<sequence length="319" mass="36883">MNIEKIFDYARKNNISDIHLLEGEKIYFRKDGEIIEYDSNIIVSKDELLEICNRKIEEDFAYTDSKNQRYRVNSFLTRGKLALVIRIINKEPIKLKGKFINKLIDEKILFLKDGLVLVTGITGSGKSTTLANIIEKFNENKNLKILTIEDPIEYIFENKKSLIIQRELGKDIESFEKALKSSLRQDPDVIILGEIRDEESLYSALKLAETGHLVFSTLHTMNTVESVNRLISMVRTEKKDFVREQLASVLRFILSEELYRGKRIIPIFEILNNTKAVANLILNNKLNQIPTLIETGIENFMITKTKYLKNIETESDKTC</sequence>
<name>A0A101K6P7_FUSNC</name>
<dbReference type="InterPro" id="IPR006321">
    <property type="entry name" value="PilT/PilU"/>
</dbReference>
<organism evidence="3 4">
    <name type="scientific">Fusobacterium nucleatum subsp. nucleatum</name>
    <dbReference type="NCBI Taxonomy" id="76856"/>
    <lineage>
        <taxon>Bacteria</taxon>
        <taxon>Fusobacteriati</taxon>
        <taxon>Fusobacteriota</taxon>
        <taxon>Fusobacteriia</taxon>
        <taxon>Fusobacteriales</taxon>
        <taxon>Fusobacteriaceae</taxon>
        <taxon>Fusobacterium</taxon>
    </lineage>
</organism>
<dbReference type="InterPro" id="IPR027417">
    <property type="entry name" value="P-loop_NTPase"/>
</dbReference>
<proteinExistence type="inferred from homology"/>
<comment type="caution">
    <text evidence="3">The sequence shown here is derived from an EMBL/GenBank/DDBJ whole genome shotgun (WGS) entry which is preliminary data.</text>
</comment>
<dbReference type="GO" id="GO:0005524">
    <property type="term" value="F:ATP binding"/>
    <property type="evidence" value="ECO:0007669"/>
    <property type="project" value="InterPro"/>
</dbReference>
<gene>
    <name evidence="3" type="ORF">RO03_08405</name>
</gene>
<accession>A0A101K6P7</accession>
<dbReference type="Pfam" id="PF00437">
    <property type="entry name" value="T2SSE"/>
    <property type="match status" value="1"/>
</dbReference>
<dbReference type="SUPFAM" id="SSF52540">
    <property type="entry name" value="P-loop containing nucleoside triphosphate hydrolases"/>
    <property type="match status" value="1"/>
</dbReference>
<dbReference type="RefSeq" id="WP_029596957.1">
    <property type="nucleotide sequence ID" value="NZ_CP022122.1"/>
</dbReference>
<evidence type="ECO:0000313" key="3">
    <source>
        <dbReference type="EMBL" id="KUL99515.1"/>
    </source>
</evidence>
<dbReference type="InterPro" id="IPR001482">
    <property type="entry name" value="T2SS/T4SS_dom"/>
</dbReference>
<dbReference type="PANTHER" id="PTHR30486:SF6">
    <property type="entry name" value="TYPE IV PILUS RETRACTATION ATPASE PILT"/>
    <property type="match status" value="1"/>
</dbReference>
<dbReference type="OrthoDB" id="9808272at2"/>
<dbReference type="AlphaFoldDB" id="A0A101K6P7"/>
<feature type="domain" description="Bacterial type II secretion system protein E" evidence="2">
    <location>
        <begin position="183"/>
        <end position="197"/>
    </location>
</feature>
<dbReference type="EMBL" id="LMVH01000001">
    <property type="protein sequence ID" value="KUL99515.1"/>
    <property type="molecule type" value="Genomic_DNA"/>
</dbReference>
<dbReference type="Gene3D" id="3.30.450.90">
    <property type="match status" value="1"/>
</dbReference>
<comment type="similarity">
    <text evidence="1">Belongs to the GSP E family.</text>
</comment>
<reference evidence="3 4" key="1">
    <citation type="submission" date="2015-10" db="EMBL/GenBank/DDBJ databases">
        <authorList>
            <person name="Gilbert D.G."/>
        </authorList>
    </citation>
    <scope>NUCLEOTIDE SEQUENCE [LARGE SCALE GENOMIC DNA]</scope>
    <source>
        <strain evidence="3 4">ChDC F311</strain>
    </source>
</reference>
<dbReference type="CDD" id="cd01131">
    <property type="entry name" value="PilT"/>
    <property type="match status" value="1"/>
</dbReference>
<dbReference type="Proteomes" id="UP000054800">
    <property type="component" value="Unassembled WGS sequence"/>
</dbReference>
<dbReference type="PROSITE" id="PS00662">
    <property type="entry name" value="T2SP_E"/>
    <property type="match status" value="1"/>
</dbReference>
<dbReference type="InterPro" id="IPR050921">
    <property type="entry name" value="T4SS_GSP_E_ATPase"/>
</dbReference>
<dbReference type="GO" id="GO:0016887">
    <property type="term" value="F:ATP hydrolysis activity"/>
    <property type="evidence" value="ECO:0007669"/>
    <property type="project" value="InterPro"/>
</dbReference>
<protein>
    <submittedName>
        <fullName evidence="3">Type IV pili twitching motility protein PilT</fullName>
    </submittedName>
</protein>
<dbReference type="PANTHER" id="PTHR30486">
    <property type="entry name" value="TWITCHING MOTILITY PROTEIN PILT"/>
    <property type="match status" value="1"/>
</dbReference>
<evidence type="ECO:0000313" key="4">
    <source>
        <dbReference type="Proteomes" id="UP000054800"/>
    </source>
</evidence>
<dbReference type="Gene3D" id="3.40.50.300">
    <property type="entry name" value="P-loop containing nucleotide triphosphate hydrolases"/>
    <property type="match status" value="1"/>
</dbReference>
<evidence type="ECO:0000256" key="1">
    <source>
        <dbReference type="ARBA" id="ARBA00006611"/>
    </source>
</evidence>